<evidence type="ECO:0000313" key="1">
    <source>
        <dbReference type="EMBL" id="ADY51469.1"/>
    </source>
</evidence>
<evidence type="ECO:0000313" key="2">
    <source>
        <dbReference type="Proteomes" id="UP000000310"/>
    </source>
</evidence>
<dbReference type="HOGENOM" id="CLU_2635398_0_0_10"/>
<name>F0SA92_PSESL</name>
<dbReference type="KEGG" id="psn:Pedsa_0897"/>
<gene>
    <name evidence="1" type="ordered locus">Pedsa_0897</name>
</gene>
<dbReference type="RefSeq" id="WP_013631969.1">
    <property type="nucleotide sequence ID" value="NC_015177.1"/>
</dbReference>
<reference evidence="2" key="2">
    <citation type="submission" date="2011-02" db="EMBL/GenBank/DDBJ databases">
        <title>The complete genome of Pedobacter saltans DSM 12145.</title>
        <authorList>
            <consortium name="US DOE Joint Genome Institute (JGI-PGF)"/>
            <person name="Lucas S."/>
            <person name="Copeland A."/>
            <person name="Lapidus A."/>
            <person name="Bruce D."/>
            <person name="Goodwin L."/>
            <person name="Pitluck S."/>
            <person name="Kyrpides N."/>
            <person name="Mavromatis K."/>
            <person name="Pagani I."/>
            <person name="Ivanova N."/>
            <person name="Ovchinnikova G."/>
            <person name="Lu M."/>
            <person name="Detter J.C."/>
            <person name="Han C."/>
            <person name="Land M."/>
            <person name="Hauser L."/>
            <person name="Markowitz V."/>
            <person name="Cheng J.-F."/>
            <person name="Hugenholtz P."/>
            <person name="Woyke T."/>
            <person name="Wu D."/>
            <person name="Tindall B."/>
            <person name="Pomrenke H.G."/>
            <person name="Brambilla E."/>
            <person name="Klenk H.-P."/>
            <person name="Eisen J.A."/>
        </authorList>
    </citation>
    <scope>NUCLEOTIDE SEQUENCE [LARGE SCALE GENOMIC DNA]</scope>
    <source>
        <strain evidence="2">ATCC 51119 / DSM 12145 / JCM 21818 / LMG 10337 / NBRC 100064 / NCIMB 13643</strain>
    </source>
</reference>
<accession>F0SA92</accession>
<reference evidence="1 2" key="1">
    <citation type="journal article" date="2011" name="Stand. Genomic Sci.">
        <title>Complete genome sequence of the gliding, heparinolytic Pedobacter saltans type strain (113).</title>
        <authorList>
            <person name="Liolios K."/>
            <person name="Sikorski J."/>
            <person name="Lu M."/>
            <person name="Nolan M."/>
            <person name="Lapidus A."/>
            <person name="Lucas S."/>
            <person name="Hammon N."/>
            <person name="Deshpande S."/>
            <person name="Cheng J.F."/>
            <person name="Tapia R."/>
            <person name="Han C."/>
            <person name="Goodwin L."/>
            <person name="Pitluck S."/>
            <person name="Huntemann M."/>
            <person name="Ivanova N."/>
            <person name="Pagani I."/>
            <person name="Mavromatis K."/>
            <person name="Ovchinikova G."/>
            <person name="Pati A."/>
            <person name="Chen A."/>
            <person name="Palaniappan K."/>
            <person name="Land M."/>
            <person name="Hauser L."/>
            <person name="Brambilla E.M."/>
            <person name="Kotsyurbenko O."/>
            <person name="Rohde M."/>
            <person name="Tindall B.J."/>
            <person name="Abt B."/>
            <person name="Goker M."/>
            <person name="Detter J.C."/>
            <person name="Woyke T."/>
            <person name="Bristow J."/>
            <person name="Eisen J.A."/>
            <person name="Markowitz V."/>
            <person name="Hugenholtz P."/>
            <person name="Klenk H.P."/>
            <person name="Kyrpides N.C."/>
        </authorList>
    </citation>
    <scope>NUCLEOTIDE SEQUENCE [LARGE SCALE GENOMIC DNA]</scope>
    <source>
        <strain evidence="2">ATCC 51119 / DSM 12145 / JCM 21818 / LMG 10337 / NBRC 100064 / NCIMB 13643</strain>
    </source>
</reference>
<sequence>MKKQTTIKSLEHQLDGKIMTGDFLIENYKKIPETDLEKRARYQIFLKKHFLAVAELCDQIEERIEEAITILENKKTA</sequence>
<dbReference type="Proteomes" id="UP000000310">
    <property type="component" value="Chromosome"/>
</dbReference>
<dbReference type="EMBL" id="CP002545">
    <property type="protein sequence ID" value="ADY51469.1"/>
    <property type="molecule type" value="Genomic_DNA"/>
</dbReference>
<dbReference type="AlphaFoldDB" id="F0SA92"/>
<organism evidence="1 2">
    <name type="scientific">Pseudopedobacter saltans (strain ATCC 51119 / DSM 12145 / JCM 21818 / CCUG 39354 / LMG 10337 / NBRC 100064 / NCIMB 13643)</name>
    <name type="common">Pedobacter saltans</name>
    <dbReference type="NCBI Taxonomy" id="762903"/>
    <lineage>
        <taxon>Bacteria</taxon>
        <taxon>Pseudomonadati</taxon>
        <taxon>Bacteroidota</taxon>
        <taxon>Sphingobacteriia</taxon>
        <taxon>Sphingobacteriales</taxon>
        <taxon>Sphingobacteriaceae</taxon>
        <taxon>Pseudopedobacter</taxon>
    </lineage>
</organism>
<proteinExistence type="predicted"/>
<dbReference type="STRING" id="762903.Pedsa_0897"/>
<keyword evidence="2" id="KW-1185">Reference proteome</keyword>
<protein>
    <submittedName>
        <fullName evidence="1">Uncharacterized protein</fullName>
    </submittedName>
</protein>